<dbReference type="AlphaFoldDB" id="A0A0V8QHJ5"/>
<feature type="transmembrane region" description="Helical" evidence="10">
    <location>
        <begin position="433"/>
        <end position="450"/>
    </location>
</feature>
<feature type="transmembrane region" description="Helical" evidence="10">
    <location>
        <begin position="206"/>
        <end position="227"/>
    </location>
</feature>
<dbReference type="GO" id="GO:0004169">
    <property type="term" value="F:dolichyl-phosphate-mannose-protein mannosyltransferase activity"/>
    <property type="evidence" value="ECO:0007669"/>
    <property type="project" value="UniProtKB-UniRule"/>
</dbReference>
<keyword evidence="8 10" id="KW-0472">Membrane</keyword>
<comment type="pathway">
    <text evidence="2 10">Protein modification; protein glycosylation.</text>
</comment>
<dbReference type="InterPro" id="IPR032421">
    <property type="entry name" value="PMT_4TMC"/>
</dbReference>
<evidence type="ECO:0000256" key="7">
    <source>
        <dbReference type="ARBA" id="ARBA00022989"/>
    </source>
</evidence>
<evidence type="ECO:0000259" key="12">
    <source>
        <dbReference type="Pfam" id="PF16192"/>
    </source>
</evidence>
<keyword evidence="10" id="KW-1003">Cell membrane</keyword>
<dbReference type="Proteomes" id="UP000054874">
    <property type="component" value="Unassembled WGS sequence"/>
</dbReference>
<keyword evidence="4 10" id="KW-0328">Glycosyltransferase</keyword>
<comment type="subcellular location">
    <subcellularLocation>
        <location evidence="10">Cell membrane</location>
    </subcellularLocation>
    <subcellularLocation>
        <location evidence="1">Endomembrane system</location>
        <topology evidence="1">Multi-pass membrane protein</topology>
    </subcellularLocation>
</comment>
<evidence type="ECO:0000256" key="3">
    <source>
        <dbReference type="ARBA" id="ARBA00007222"/>
    </source>
</evidence>
<dbReference type="RefSeq" id="WP_058352253.1">
    <property type="nucleotide sequence ID" value="NZ_CABMMD010000113.1"/>
</dbReference>
<evidence type="ECO:0000256" key="5">
    <source>
        <dbReference type="ARBA" id="ARBA00022679"/>
    </source>
</evidence>
<dbReference type="GO" id="GO:0005886">
    <property type="term" value="C:plasma membrane"/>
    <property type="evidence" value="ECO:0007669"/>
    <property type="project" value="UniProtKB-SubCell"/>
</dbReference>
<evidence type="ECO:0000256" key="10">
    <source>
        <dbReference type="RuleBase" id="RU367007"/>
    </source>
</evidence>
<organism evidence="13 14">
    <name type="scientific">Acetivibrio ethanolgignens</name>
    <dbReference type="NCBI Taxonomy" id="290052"/>
    <lineage>
        <taxon>Bacteria</taxon>
        <taxon>Bacillati</taxon>
        <taxon>Bacillota</taxon>
        <taxon>Clostridia</taxon>
        <taxon>Eubacteriales</taxon>
        <taxon>Oscillospiraceae</taxon>
        <taxon>Acetivibrio</taxon>
    </lineage>
</organism>
<feature type="transmembrane region" description="Helical" evidence="10">
    <location>
        <begin position="234"/>
        <end position="251"/>
    </location>
</feature>
<dbReference type="EC" id="2.4.1.-" evidence="10"/>
<keyword evidence="7 10" id="KW-1133">Transmembrane helix</keyword>
<comment type="function">
    <text evidence="10">Protein O-mannosyltransferase that catalyzes the transfer of a single mannose residue from a polyprenol phospho-mannosyl lipidic donor to the hydroxyl group of selected serine and threonine residues in acceptor proteins.</text>
</comment>
<evidence type="ECO:0000256" key="6">
    <source>
        <dbReference type="ARBA" id="ARBA00022692"/>
    </source>
</evidence>
<dbReference type="UniPathway" id="UPA00378"/>
<name>A0A0V8QHJ5_9FIRM</name>
<evidence type="ECO:0000256" key="2">
    <source>
        <dbReference type="ARBA" id="ARBA00004922"/>
    </source>
</evidence>
<feature type="transmembrane region" description="Helical" evidence="10">
    <location>
        <begin position="257"/>
        <end position="275"/>
    </location>
</feature>
<dbReference type="GO" id="GO:0012505">
    <property type="term" value="C:endomembrane system"/>
    <property type="evidence" value="ECO:0007669"/>
    <property type="project" value="UniProtKB-SubCell"/>
</dbReference>
<dbReference type="Pfam" id="PF16192">
    <property type="entry name" value="PMT_4TMC"/>
    <property type="match status" value="1"/>
</dbReference>
<evidence type="ECO:0000256" key="1">
    <source>
        <dbReference type="ARBA" id="ARBA00004127"/>
    </source>
</evidence>
<dbReference type="EMBL" id="LNAM01000113">
    <property type="protein sequence ID" value="KSV59545.1"/>
    <property type="molecule type" value="Genomic_DNA"/>
</dbReference>
<evidence type="ECO:0000313" key="14">
    <source>
        <dbReference type="Proteomes" id="UP000054874"/>
    </source>
</evidence>
<comment type="similarity">
    <text evidence="3 10">Belongs to the glycosyltransferase 39 family.</text>
</comment>
<proteinExistence type="inferred from homology"/>
<keyword evidence="6 10" id="KW-0812">Transmembrane</keyword>
<feature type="transmembrane region" description="Helical" evidence="10">
    <location>
        <begin position="342"/>
        <end position="363"/>
    </location>
</feature>
<dbReference type="Pfam" id="PF02366">
    <property type="entry name" value="PMT"/>
    <property type="match status" value="1"/>
</dbReference>
<sequence length="553" mass="64475">MKKRDYIALGVIMFFYSVIAFFHLGDRQAPESFYEISECYEQVVLDLGEVSHIQKMDYYLGCYHDRKISMETSVSEDGPYRPIEEDLVLEKVFSWGSIEINRDVRYVRLVFLDDKASIGEIVFIDENGKAITPKKVNSTDVAKLFDETELYTGRKTYLNSTYFDEVYHARTAYEYIHGLYSYENTHPPLGKLFISCGIRAFGMNPFGWRIAGTLFGIAMLPFIYLFAKRIVKEYFLTVCTTILFAFDFMHFTQTRIATIDVFVTFFIILMYYFMYCYCKRSQNGETLARTLVPLGLSGISMGFGVASKWTGAYAGVGLGVIFFATLYLRWKKDRSLSYVIKTLAFCLIFFVAIPALIYTLSYIPFVDNQNTGLIAKMLKNQETMFSYHTEIDATHPYSSWWYQWPIMYRPIWYYSGTVTETVKEGISAFGNPLVWWAGIPAFFYLLYRAVKKKDKKAGFLVAAYLAQYIPWIFVRRITFIYHYFPSVPFVTLMIGYCMFLLWKKWPKIELGICIYTGLAAFLFVMFYPVLSGFPVSTWYVDNFLRWFGSWVLL</sequence>
<feature type="transmembrane region" description="Helical" evidence="10">
    <location>
        <begin position="287"/>
        <end position="306"/>
    </location>
</feature>
<evidence type="ECO:0000256" key="8">
    <source>
        <dbReference type="ARBA" id="ARBA00023136"/>
    </source>
</evidence>
<evidence type="ECO:0000259" key="11">
    <source>
        <dbReference type="Pfam" id="PF02366"/>
    </source>
</evidence>
<protein>
    <recommendedName>
        <fullName evidence="9 10">Polyprenol-phosphate-mannose--protein mannosyltransferase</fullName>
        <ecNumber evidence="10">2.4.1.-</ecNumber>
    </recommendedName>
</protein>
<dbReference type="PANTHER" id="PTHR10050">
    <property type="entry name" value="DOLICHYL-PHOSPHATE-MANNOSE--PROTEIN MANNOSYLTRANSFERASE"/>
    <property type="match status" value="1"/>
</dbReference>
<gene>
    <name evidence="13" type="ORF">ASU35_08535</name>
</gene>
<feature type="domain" description="Protein O-mannosyl-transferase C-terminal four TM" evidence="12">
    <location>
        <begin position="375"/>
        <end position="550"/>
    </location>
</feature>
<feature type="transmembrane region" description="Helical" evidence="10">
    <location>
        <begin position="7"/>
        <end position="25"/>
    </location>
</feature>
<evidence type="ECO:0000313" key="13">
    <source>
        <dbReference type="EMBL" id="KSV59545.1"/>
    </source>
</evidence>
<dbReference type="STRING" id="290052.ASU35_08535"/>
<reference evidence="13 14" key="1">
    <citation type="submission" date="2015-11" db="EMBL/GenBank/DDBJ databases">
        <title>Butyribacter intestini gen. nov., sp. nov., a butyric acid-producing bacterium of the family Lachnospiraceae isolated from the human faeces.</title>
        <authorList>
            <person name="Zou Y."/>
            <person name="Xue W."/>
            <person name="Luo G."/>
            <person name="Lv M."/>
        </authorList>
    </citation>
    <scope>NUCLEOTIDE SEQUENCE [LARGE SCALE GENOMIC DNA]</scope>
    <source>
        <strain evidence="13 14">ACET-33324</strain>
    </source>
</reference>
<evidence type="ECO:0000256" key="4">
    <source>
        <dbReference type="ARBA" id="ARBA00022676"/>
    </source>
</evidence>
<dbReference type="InterPro" id="IPR027005">
    <property type="entry name" value="PMT-like"/>
</dbReference>
<feature type="transmembrane region" description="Helical" evidence="10">
    <location>
        <begin position="312"/>
        <end position="330"/>
    </location>
</feature>
<feature type="transmembrane region" description="Helical" evidence="10">
    <location>
        <begin position="457"/>
        <end position="474"/>
    </location>
</feature>
<feature type="transmembrane region" description="Helical" evidence="10">
    <location>
        <begin position="480"/>
        <end position="502"/>
    </location>
</feature>
<evidence type="ECO:0000256" key="9">
    <source>
        <dbReference type="ARBA" id="ARBA00093617"/>
    </source>
</evidence>
<dbReference type="InterPro" id="IPR003342">
    <property type="entry name" value="ArnT-like_N"/>
</dbReference>
<comment type="caution">
    <text evidence="13">The sequence shown here is derived from an EMBL/GenBank/DDBJ whole genome shotgun (WGS) entry which is preliminary data.</text>
</comment>
<accession>A0A0V8QHJ5</accession>
<feature type="transmembrane region" description="Helical" evidence="10">
    <location>
        <begin position="514"/>
        <end position="540"/>
    </location>
</feature>
<keyword evidence="14" id="KW-1185">Reference proteome</keyword>
<feature type="domain" description="ArnT-like N-terminal" evidence="11">
    <location>
        <begin position="202"/>
        <end position="360"/>
    </location>
</feature>
<keyword evidence="5 10" id="KW-0808">Transferase</keyword>